<proteinExistence type="predicted"/>
<name>A0A174BBL3_9FIRM</name>
<reference evidence="3 5" key="2">
    <citation type="journal article" date="2019" name="Science, e1252229">
        <title>Invertible promoters mediate bacterial phase variation, antibiotic resistance, and host adaptation in the gut.</title>
        <authorList>
            <person name="Jiang X."/>
            <person name="Hall A.B."/>
            <person name="Arthur T.D."/>
            <person name="Plichta D.R."/>
            <person name="Covington C.T."/>
            <person name="Poyet M."/>
            <person name="Crothers J."/>
            <person name="Moses P.L."/>
            <person name="Tolonen A.C."/>
            <person name="Vlamakis H."/>
            <person name="Alm E.J."/>
            <person name="Xavier R.J."/>
        </authorList>
    </citation>
    <scope>NUCLEOTIDE SEQUENCE [LARGE SCALE GENOMIC DNA]</scope>
    <source>
        <strain evidence="3">Aa_0143</strain>
        <strain evidence="5">aa_0143</strain>
    </source>
</reference>
<dbReference type="Proteomes" id="UP000095787">
    <property type="component" value="Unassembled WGS sequence"/>
</dbReference>
<gene>
    <name evidence="3" type="ORF">EAI93_06290</name>
    <name evidence="2" type="ORF">ERS852456_01277</name>
</gene>
<accession>A0A174BBL3</accession>
<sequence>MEILEKILEEVTQYTKDVYECDLDDIVEYQRRNKEDKCTYIVQGIEEATEFIRSHMDETISEMEKVEKEKVTSAEIITRQIDGKPYYHIKFKKVGEDEYTIGYSSFKLDYVVKWLNDYFEFYGEAKVSCDDNGWIPVQGRLPEDNHKGIYDMQLVTLEDGEVCMGVYNNREKEWWTRKQEGERWYTNKHNVIAWQPLPEPYKEEKKC</sequence>
<dbReference type="InterPro" id="IPR007539">
    <property type="entry name" value="DUF551"/>
</dbReference>
<dbReference type="AlphaFoldDB" id="A0A174BBL3"/>
<evidence type="ECO:0000313" key="5">
    <source>
        <dbReference type="Proteomes" id="UP000292665"/>
    </source>
</evidence>
<evidence type="ECO:0000313" key="2">
    <source>
        <dbReference type="EMBL" id="CUN97058.1"/>
    </source>
</evidence>
<dbReference type="RefSeq" id="WP_055158842.1">
    <property type="nucleotide sequence ID" value="NZ_CATVPX010000006.1"/>
</dbReference>
<dbReference type="Pfam" id="PF04448">
    <property type="entry name" value="DUF551"/>
    <property type="match status" value="1"/>
</dbReference>
<evidence type="ECO:0000259" key="1">
    <source>
        <dbReference type="Pfam" id="PF04448"/>
    </source>
</evidence>
<dbReference type="EMBL" id="RCYR01000009">
    <property type="protein sequence ID" value="RYS80458.1"/>
    <property type="molecule type" value="Genomic_DNA"/>
</dbReference>
<feature type="domain" description="DUF551" evidence="1">
    <location>
        <begin position="133"/>
        <end position="200"/>
    </location>
</feature>
<protein>
    <submittedName>
        <fullName evidence="3">DUF551 domain-containing protein</fullName>
    </submittedName>
</protein>
<evidence type="ECO:0000313" key="4">
    <source>
        <dbReference type="Proteomes" id="UP000095787"/>
    </source>
</evidence>
<reference evidence="2 4" key="1">
    <citation type="submission" date="2015-09" db="EMBL/GenBank/DDBJ databases">
        <authorList>
            <consortium name="Pathogen Informatics"/>
        </authorList>
    </citation>
    <scope>NUCLEOTIDE SEQUENCE [LARGE SCALE GENOMIC DNA]</scope>
    <source>
        <strain evidence="2 4">2789STDY5834841</strain>
    </source>
</reference>
<organism evidence="2 4">
    <name type="scientific">[Ruminococcus] torques</name>
    <dbReference type="NCBI Taxonomy" id="33039"/>
    <lineage>
        <taxon>Bacteria</taxon>
        <taxon>Bacillati</taxon>
        <taxon>Bacillota</taxon>
        <taxon>Clostridia</taxon>
        <taxon>Lachnospirales</taxon>
        <taxon>Lachnospiraceae</taxon>
        <taxon>Mediterraneibacter</taxon>
    </lineage>
</organism>
<dbReference type="Proteomes" id="UP000292665">
    <property type="component" value="Unassembled WGS sequence"/>
</dbReference>
<evidence type="ECO:0000313" key="3">
    <source>
        <dbReference type="EMBL" id="RYS80458.1"/>
    </source>
</evidence>
<dbReference type="EMBL" id="CYZO01000014">
    <property type="protein sequence ID" value="CUN97058.1"/>
    <property type="molecule type" value="Genomic_DNA"/>
</dbReference>